<evidence type="ECO:0000256" key="1">
    <source>
        <dbReference type="SAM" id="Phobius"/>
    </source>
</evidence>
<feature type="transmembrane region" description="Helical" evidence="1">
    <location>
        <begin position="26"/>
        <end position="45"/>
    </location>
</feature>
<organism evidence="2 3">
    <name type="scientific">Clostridium perfringens F262</name>
    <dbReference type="NCBI Taxonomy" id="883064"/>
    <lineage>
        <taxon>Bacteria</taxon>
        <taxon>Bacillati</taxon>
        <taxon>Bacillota</taxon>
        <taxon>Clostridia</taxon>
        <taxon>Eubacteriales</taxon>
        <taxon>Clostridiaceae</taxon>
        <taxon>Clostridium</taxon>
    </lineage>
</organism>
<feature type="transmembrane region" description="Helical" evidence="1">
    <location>
        <begin position="65"/>
        <end position="87"/>
    </location>
</feature>
<keyword evidence="1" id="KW-1133">Transmembrane helix</keyword>
<evidence type="ECO:0000313" key="2">
    <source>
        <dbReference type="EMBL" id="EIA18340.1"/>
    </source>
</evidence>
<feature type="transmembrane region" description="Helical" evidence="1">
    <location>
        <begin position="107"/>
        <end position="136"/>
    </location>
</feature>
<evidence type="ECO:0000313" key="3">
    <source>
        <dbReference type="Proteomes" id="UP000005358"/>
    </source>
</evidence>
<dbReference type="AlphaFoldDB" id="A0AAV3FGS3"/>
<sequence length="226" mass="25328">MSQILSGNFNINDLTSLIQHAKNPNVILKTIFISLIFSTIIYFTYKASYDTLNYNKKFNTTLIMITFITTVLMELVQINLAVSLGMLGSLSLVRFRTNVKDTRDIGFIFWSIFAGLASATGAIFLCGVSSIILSILMITTSKLRLKDNKLLLVIRGQNVNLNNIEEIFSKEKIKTNIKAKNILSDSFELVYEINTSKSKENLLIDNLINFKGIDSVNLLVPNTEVA</sequence>
<dbReference type="EMBL" id="AFES01000012">
    <property type="protein sequence ID" value="EIA18340.1"/>
    <property type="molecule type" value="Genomic_DNA"/>
</dbReference>
<reference evidence="2 3" key="1">
    <citation type="journal article" date="2012" name="PLoS ONE">
        <title>Genome Sequencing and Analysis of a Type A Clostridium perfringens Isolate from a Case of Bovine Clostridial Abomasitis.</title>
        <authorList>
            <person name="Nowell V.J."/>
            <person name="Kropinski A.M."/>
            <person name="Songer J.G."/>
            <person name="Macinnes J.I."/>
            <person name="Parreira V.R."/>
            <person name="Prescott J.F."/>
        </authorList>
    </citation>
    <scope>NUCLEOTIDE SEQUENCE [LARGE SCALE GENOMIC DNA]</scope>
    <source>
        <strain evidence="2 3">F262</strain>
    </source>
</reference>
<dbReference type="Proteomes" id="UP000005358">
    <property type="component" value="Chromosome"/>
</dbReference>
<dbReference type="Pfam" id="PF16316">
    <property type="entry name" value="DUF4956"/>
    <property type="match status" value="1"/>
</dbReference>
<proteinExistence type="predicted"/>
<keyword evidence="1" id="KW-0812">Transmembrane</keyword>
<protein>
    <recommendedName>
        <fullName evidence="4">DUF4956 domain-containing protein</fullName>
    </recommendedName>
</protein>
<evidence type="ECO:0008006" key="4">
    <source>
        <dbReference type="Google" id="ProtNLM"/>
    </source>
</evidence>
<gene>
    <name evidence="2" type="ORF">HA1_01892</name>
</gene>
<keyword evidence="1" id="KW-0472">Membrane</keyword>
<accession>A0AAV3FGS3</accession>
<dbReference type="InterPro" id="IPR032531">
    <property type="entry name" value="DUF4956"/>
</dbReference>
<name>A0AAV3FGS3_CLOPF</name>
<comment type="caution">
    <text evidence="2">The sequence shown here is derived from an EMBL/GenBank/DDBJ whole genome shotgun (WGS) entry which is preliminary data.</text>
</comment>
<dbReference type="RefSeq" id="WP_003473840.1">
    <property type="nucleotide sequence ID" value="NZ_CM001477.1"/>
</dbReference>